<feature type="compositionally biased region" description="Polar residues" evidence="1">
    <location>
        <begin position="356"/>
        <end position="387"/>
    </location>
</feature>
<feature type="domain" description="Calmodulin-binding" evidence="2">
    <location>
        <begin position="617"/>
        <end position="727"/>
    </location>
</feature>
<feature type="compositionally biased region" description="Basic residues" evidence="1">
    <location>
        <begin position="327"/>
        <end position="337"/>
    </location>
</feature>
<dbReference type="Proteomes" id="UP001165190">
    <property type="component" value="Unassembled WGS sequence"/>
</dbReference>
<feature type="compositionally biased region" description="Polar residues" evidence="1">
    <location>
        <begin position="253"/>
        <end position="271"/>
    </location>
</feature>
<feature type="region of interest" description="Disordered" evidence="1">
    <location>
        <begin position="51"/>
        <end position="100"/>
    </location>
</feature>
<dbReference type="SMART" id="SM01054">
    <property type="entry name" value="CaM_binding"/>
    <property type="match status" value="1"/>
</dbReference>
<evidence type="ECO:0000259" key="2">
    <source>
        <dbReference type="SMART" id="SM01054"/>
    </source>
</evidence>
<feature type="compositionally biased region" description="Basic residues" evidence="1">
    <location>
        <begin position="71"/>
        <end position="81"/>
    </location>
</feature>
<dbReference type="GO" id="GO:0005516">
    <property type="term" value="F:calmodulin binding"/>
    <property type="evidence" value="ECO:0007669"/>
    <property type="project" value="InterPro"/>
</dbReference>
<evidence type="ECO:0000256" key="1">
    <source>
        <dbReference type="SAM" id="MobiDB-lite"/>
    </source>
</evidence>
<feature type="compositionally biased region" description="Basic and acidic residues" evidence="1">
    <location>
        <begin position="84"/>
        <end position="100"/>
    </location>
</feature>
<proteinExistence type="predicted"/>
<protein>
    <recommendedName>
        <fullName evidence="2">Calmodulin-binding domain-containing protein</fullName>
    </recommendedName>
</protein>
<feature type="compositionally biased region" description="Low complexity" evidence="1">
    <location>
        <begin position="460"/>
        <end position="473"/>
    </location>
</feature>
<organism evidence="3 4">
    <name type="scientific">Hibiscus trionum</name>
    <name type="common">Flower of an hour</name>
    <dbReference type="NCBI Taxonomy" id="183268"/>
    <lineage>
        <taxon>Eukaryota</taxon>
        <taxon>Viridiplantae</taxon>
        <taxon>Streptophyta</taxon>
        <taxon>Embryophyta</taxon>
        <taxon>Tracheophyta</taxon>
        <taxon>Spermatophyta</taxon>
        <taxon>Magnoliopsida</taxon>
        <taxon>eudicotyledons</taxon>
        <taxon>Gunneridae</taxon>
        <taxon>Pentapetalae</taxon>
        <taxon>rosids</taxon>
        <taxon>malvids</taxon>
        <taxon>Malvales</taxon>
        <taxon>Malvaceae</taxon>
        <taxon>Malvoideae</taxon>
        <taxon>Hibiscus</taxon>
    </lineage>
</organism>
<reference evidence="3" key="1">
    <citation type="submission" date="2023-05" db="EMBL/GenBank/DDBJ databases">
        <title>Genome and transcriptome analyses reveal genes involved in the formation of fine ridges on petal epidermal cells in Hibiscus trionum.</title>
        <authorList>
            <person name="Koshimizu S."/>
            <person name="Masuda S."/>
            <person name="Ishii T."/>
            <person name="Shirasu K."/>
            <person name="Hoshino A."/>
            <person name="Arita M."/>
        </authorList>
    </citation>
    <scope>NUCLEOTIDE SEQUENCE</scope>
    <source>
        <strain evidence="3">Hamamatsu line</strain>
    </source>
</reference>
<dbReference type="InterPro" id="IPR012417">
    <property type="entry name" value="CaM-bd_dom_pln"/>
</dbReference>
<dbReference type="PANTHER" id="PTHR33349">
    <property type="entry name" value="EMB|CAB62594.1"/>
    <property type="match status" value="1"/>
</dbReference>
<dbReference type="OrthoDB" id="766386at2759"/>
<sequence length="741" mass="82609">MMMANAFLDIPAIRRIDKVGNVHSRRHSTGKVIVPSGGLTVLSRYLRSSQGSCHDNCKHDTNTNTGTYPKIPRRPMRKTVVPKRGAERNSERVSESNLVDRRKKTGISVKVSPNFKIQEPGDHAVTKIAETQGHHVENVEQDSTVSVMTSNDAEPQKPEYPAIGLEPSREEPVDIETKAVGGEAKDEENVETKSQEGTSVKPSPDSESQKPVNPDCIEDGVSSWTDKESVLPEQVETDYVVAHAKDSKMNPRSKPSSLVRQTCPNGKQNSKVPKRKEANIMSKNKGAMIISKGTRTSVNADKKSAVLPSVSSSHKESGTSVSSTNARTKKLRPVYHLKKQENEKQIKVENVKKFNSEQAKSANVPKTTSYPIETNPENKPAESNQNKVVPMRPSSSSKDKSMKHNQNRIPISRSPRAYEKTKMIYRPKGIQTSGSPRSSSSFPRRKSSRFTPNGLKTTQPSSTSLPSSASLESFHNDTLTENVKALAEKKKGSPKMMYKAKSKRALMITSNNKHLPGKKLNFKRAKAIEAPVEDFTPRRLTFKKRDPIDNRKGKVEDCTPRRLKFRQRVNGDNKNSRVEEFAPKRLKFRQRVNGDNQNGKVEELTPRRLKFKRRVNVDNSQNCRVGANADDQNVRGENSTPRKLIFRPKVVGEKKTGYVRSPKADVSCDNDREIQSEKVSLRHRGVNEKKGSGILCNNIIEQTANRLAETKASKVKALVSAFETVINRLDTGIPETNDASN</sequence>
<dbReference type="AlphaFoldDB" id="A0A9W7JFM5"/>
<evidence type="ECO:0000313" key="3">
    <source>
        <dbReference type="EMBL" id="GMJ13743.1"/>
    </source>
</evidence>
<gene>
    <name evidence="3" type="ORF">HRI_005043500</name>
</gene>
<evidence type="ECO:0000313" key="4">
    <source>
        <dbReference type="Proteomes" id="UP001165190"/>
    </source>
</evidence>
<name>A0A9W7JFM5_HIBTR</name>
<feature type="compositionally biased region" description="Basic and acidic residues" evidence="1">
    <location>
        <begin position="338"/>
        <end position="355"/>
    </location>
</feature>
<comment type="caution">
    <text evidence="3">The sequence shown here is derived from an EMBL/GenBank/DDBJ whole genome shotgun (WGS) entry which is preliminary data.</text>
</comment>
<accession>A0A9W7JFM5</accession>
<dbReference type="Pfam" id="PF07839">
    <property type="entry name" value="CaM_binding"/>
    <property type="match status" value="1"/>
</dbReference>
<feature type="compositionally biased region" description="Basic and acidic residues" evidence="1">
    <location>
        <begin position="167"/>
        <end position="177"/>
    </location>
</feature>
<keyword evidence="4" id="KW-1185">Reference proteome</keyword>
<feature type="compositionally biased region" description="Low complexity" evidence="1">
    <location>
        <begin position="433"/>
        <end position="442"/>
    </location>
</feature>
<feature type="region of interest" description="Disordered" evidence="1">
    <location>
        <begin position="134"/>
        <end position="476"/>
    </location>
</feature>
<feature type="compositionally biased region" description="Polar residues" evidence="1">
    <location>
        <begin position="141"/>
        <end position="153"/>
    </location>
</feature>
<feature type="compositionally biased region" description="Polar residues" evidence="1">
    <location>
        <begin position="195"/>
        <end position="211"/>
    </location>
</feature>
<dbReference type="EMBL" id="BSYR01000065">
    <property type="protein sequence ID" value="GMJ13743.1"/>
    <property type="molecule type" value="Genomic_DNA"/>
</dbReference>
<dbReference type="PANTHER" id="PTHR33349:SF41">
    <property type="entry name" value="EMB|CAB62594.1"/>
    <property type="match status" value="1"/>
</dbReference>